<organism evidence="2 3">
    <name type="scientific">Pseudomonas viridiflava</name>
    <name type="common">Phytomonas viridiflava</name>
    <dbReference type="NCBI Taxonomy" id="33069"/>
    <lineage>
        <taxon>Bacteria</taxon>
        <taxon>Pseudomonadati</taxon>
        <taxon>Pseudomonadota</taxon>
        <taxon>Gammaproteobacteria</taxon>
        <taxon>Pseudomonadales</taxon>
        <taxon>Pseudomonadaceae</taxon>
        <taxon>Pseudomonas</taxon>
    </lineage>
</organism>
<reference evidence="2 3" key="1">
    <citation type="submission" date="2017-05" db="EMBL/GenBank/DDBJ databases">
        <authorList>
            <person name="Song R."/>
            <person name="Chenine A.L."/>
            <person name="Ruprecht R.M."/>
        </authorList>
    </citation>
    <scope>NUCLEOTIDE SEQUENCE [LARGE SCALE GENOMIC DNA]</scope>
    <source>
        <strain evidence="2 3">CFBP 1590</strain>
    </source>
</reference>
<dbReference type="AlphaFoldDB" id="A0A1Y6JGT5"/>
<evidence type="ECO:0000256" key="1">
    <source>
        <dbReference type="SAM" id="Phobius"/>
    </source>
</evidence>
<accession>A0A1Y6JGT5</accession>
<gene>
    <name evidence="2" type="ORF">CFBP1590__1532</name>
</gene>
<evidence type="ECO:0000313" key="3">
    <source>
        <dbReference type="Proteomes" id="UP000196842"/>
    </source>
</evidence>
<dbReference type="Proteomes" id="UP000196842">
    <property type="component" value="Chromosome I"/>
</dbReference>
<protein>
    <submittedName>
        <fullName evidence="2">Uncharacterized protein</fullName>
    </submittedName>
</protein>
<proteinExistence type="predicted"/>
<name>A0A1Y6JGT5_PSEVI</name>
<feature type="transmembrane region" description="Helical" evidence="1">
    <location>
        <begin position="36"/>
        <end position="55"/>
    </location>
</feature>
<dbReference type="KEGG" id="pvd:CFBP1590__1532"/>
<feature type="transmembrane region" description="Helical" evidence="1">
    <location>
        <begin position="6"/>
        <end position="24"/>
    </location>
</feature>
<evidence type="ECO:0000313" key="2">
    <source>
        <dbReference type="EMBL" id="SMS09118.1"/>
    </source>
</evidence>
<keyword evidence="1" id="KW-0472">Membrane</keyword>
<sequence>MTQLIEYTAFIIFSTTLFMITLWIQRAFSDTNYSDLKFALSIYYKIIPIFIHTYIQATQSVYFYGQLKIYVPGWLTVVIISAHLFCIPVPHVPFRWFLKRKVDPRIRVYK</sequence>
<keyword evidence="1" id="KW-1133">Transmembrane helix</keyword>
<dbReference type="EMBL" id="LT855380">
    <property type="protein sequence ID" value="SMS09118.1"/>
    <property type="molecule type" value="Genomic_DNA"/>
</dbReference>
<feature type="transmembrane region" description="Helical" evidence="1">
    <location>
        <begin position="75"/>
        <end position="98"/>
    </location>
</feature>
<keyword evidence="1" id="KW-0812">Transmembrane</keyword>